<dbReference type="Proteomes" id="UP000281406">
    <property type="component" value="Unassembled WGS sequence"/>
</dbReference>
<reference evidence="1 2" key="1">
    <citation type="submission" date="2018-10" db="EMBL/GenBank/DDBJ databases">
        <title>Genome assembly for a Yunnan-Guizhou Plateau 3E fish, Anabarilius grahami (Regan), and its evolutionary and genetic applications.</title>
        <authorList>
            <person name="Jiang W."/>
        </authorList>
    </citation>
    <scope>NUCLEOTIDE SEQUENCE [LARGE SCALE GENOMIC DNA]</scope>
    <source>
        <strain evidence="1">AG-KIZ</strain>
        <tissue evidence="1">Muscle</tissue>
    </source>
</reference>
<protein>
    <submittedName>
        <fullName evidence="1">Uncharacterized protein</fullName>
    </submittedName>
</protein>
<evidence type="ECO:0000313" key="1">
    <source>
        <dbReference type="EMBL" id="ROI83732.1"/>
    </source>
</evidence>
<dbReference type="EMBL" id="RJVU01067364">
    <property type="protein sequence ID" value="ROI83732.1"/>
    <property type="molecule type" value="Genomic_DNA"/>
</dbReference>
<gene>
    <name evidence="1" type="ORF">DPX16_14674</name>
</gene>
<comment type="caution">
    <text evidence="1">The sequence shown here is derived from an EMBL/GenBank/DDBJ whole genome shotgun (WGS) entry which is preliminary data.</text>
</comment>
<accession>A0A3N0XRG5</accession>
<proteinExistence type="predicted"/>
<evidence type="ECO:0000313" key="2">
    <source>
        <dbReference type="Proteomes" id="UP000281406"/>
    </source>
</evidence>
<name>A0A3N0XRG5_ANAGA</name>
<sequence length="190" mass="20344">MLVSGKTRSGAAASGETEAYIAQTQKMASAVTVSAIDSGRTSETLRLDTTAEIPAACTDISIVSTKLDAHLTRIETTLMASQALEWQPCCEEALEWQPCCEETLVLGTPDWKALRALELPWIKAGSAGDCDGPTTAKIPAACTDISDVSAKLEDSLTRIETTLMASCATFMPARNSGWRLWHGGHVEKRL</sequence>
<dbReference type="AlphaFoldDB" id="A0A3N0XRG5"/>
<keyword evidence="2" id="KW-1185">Reference proteome</keyword>
<organism evidence="1 2">
    <name type="scientific">Anabarilius grahami</name>
    <name type="common">Kanglang fish</name>
    <name type="synonym">Barilius grahami</name>
    <dbReference type="NCBI Taxonomy" id="495550"/>
    <lineage>
        <taxon>Eukaryota</taxon>
        <taxon>Metazoa</taxon>
        <taxon>Chordata</taxon>
        <taxon>Craniata</taxon>
        <taxon>Vertebrata</taxon>
        <taxon>Euteleostomi</taxon>
        <taxon>Actinopterygii</taxon>
        <taxon>Neopterygii</taxon>
        <taxon>Teleostei</taxon>
        <taxon>Ostariophysi</taxon>
        <taxon>Cypriniformes</taxon>
        <taxon>Xenocyprididae</taxon>
        <taxon>Xenocypridinae</taxon>
        <taxon>Xenocypridinae incertae sedis</taxon>
        <taxon>Anabarilius</taxon>
    </lineage>
</organism>